<dbReference type="Gene3D" id="3.10.105.10">
    <property type="entry name" value="Dipeptide-binding Protein, Domain 3"/>
    <property type="match status" value="1"/>
</dbReference>
<dbReference type="InterPro" id="IPR000914">
    <property type="entry name" value="SBP_5_dom"/>
</dbReference>
<dbReference type="PROSITE" id="PS01040">
    <property type="entry name" value="SBP_BACTERIAL_5"/>
    <property type="match status" value="1"/>
</dbReference>
<dbReference type="PIRSF" id="PIRSF002741">
    <property type="entry name" value="MppA"/>
    <property type="match status" value="1"/>
</dbReference>
<dbReference type="Pfam" id="PF00496">
    <property type="entry name" value="SBP_bac_5"/>
    <property type="match status" value="1"/>
</dbReference>
<proteinExistence type="inferred from homology"/>
<organism evidence="6 7">
    <name type="scientific">Herbaspirillum lusitanum</name>
    <dbReference type="NCBI Taxonomy" id="213312"/>
    <lineage>
        <taxon>Bacteria</taxon>
        <taxon>Pseudomonadati</taxon>
        <taxon>Pseudomonadota</taxon>
        <taxon>Betaproteobacteria</taxon>
        <taxon>Burkholderiales</taxon>
        <taxon>Oxalobacteraceae</taxon>
        <taxon>Herbaspirillum</taxon>
    </lineage>
</organism>
<evidence type="ECO:0000313" key="6">
    <source>
        <dbReference type="EMBL" id="MFL9923001.1"/>
    </source>
</evidence>
<dbReference type="EMBL" id="JAQQFM010000001">
    <property type="protein sequence ID" value="MFL9923001.1"/>
    <property type="molecule type" value="Genomic_DNA"/>
</dbReference>
<gene>
    <name evidence="6" type="ORF">PQR62_01900</name>
</gene>
<keyword evidence="3 4" id="KW-0732">Signal</keyword>
<dbReference type="InterPro" id="IPR039424">
    <property type="entry name" value="SBP_5"/>
</dbReference>
<dbReference type="InterPro" id="IPR023765">
    <property type="entry name" value="SBP_5_CS"/>
</dbReference>
<sequence>MIKFCLKHLAAPVACIGLLASTLSAPLAQAADLKIGLAAEPTAMDPHYHLFTPNISLANQIYEPLVMKNPDFSMHPGLAESYRAINPTTWEFKLRKNVKFHDGTAFDANDVLFTFCRVPTVQNSPSPFTLYTKAIKEMEAPDPYTVIIKTTEPYPLLPNELATIGIISDSLIDGEKVHFSDAGCKITHKWPATEEFNSGKAAIGTGPFKFGQFTKGDRIVLKRNDAYWGKKPAWDQVIMRPITNPGSRVAALLSGDVDFIERPTTQDIPRIKADPRFKIEGAVSTRTVFLVMDQSSDKAPPGVKTADGKNPFKDVRVRKALSMAIDRRAIVDRIMGGFAKPAQQLMSKEFFGTDTSLPVLATDVAQARKLLAEAGYPDGFEMTLATPNDRYINDSQVAQAVAQMFTKIGIKTGVDAMTASTFLSRRAKHEFGIYLFGWGAQTGEMSSPLRGLVATVNKTKGWGSSNYGKFSDATIDSTLDKAMETVDDNKRRALMAEVSKRSMELMAVIPLHYEVTPWAMKASLNYKARADEFTKAEDVTPK</sequence>
<feature type="domain" description="Solute-binding protein family 5" evidence="5">
    <location>
        <begin position="74"/>
        <end position="457"/>
    </location>
</feature>
<dbReference type="Gene3D" id="3.40.190.10">
    <property type="entry name" value="Periplasmic binding protein-like II"/>
    <property type="match status" value="1"/>
</dbReference>
<keyword evidence="2" id="KW-0813">Transport</keyword>
<dbReference type="PANTHER" id="PTHR30290">
    <property type="entry name" value="PERIPLASMIC BINDING COMPONENT OF ABC TRANSPORTER"/>
    <property type="match status" value="1"/>
</dbReference>
<dbReference type="PANTHER" id="PTHR30290:SF9">
    <property type="entry name" value="OLIGOPEPTIDE-BINDING PROTEIN APPA"/>
    <property type="match status" value="1"/>
</dbReference>
<feature type="chain" id="PRO_5047346321" evidence="4">
    <location>
        <begin position="31"/>
        <end position="542"/>
    </location>
</feature>
<evidence type="ECO:0000256" key="2">
    <source>
        <dbReference type="ARBA" id="ARBA00022448"/>
    </source>
</evidence>
<dbReference type="Gene3D" id="3.90.76.10">
    <property type="entry name" value="Dipeptide-binding Protein, Domain 1"/>
    <property type="match status" value="1"/>
</dbReference>
<feature type="signal peptide" evidence="4">
    <location>
        <begin position="1"/>
        <end position="30"/>
    </location>
</feature>
<accession>A0ABW9A2B6</accession>
<evidence type="ECO:0000313" key="7">
    <source>
        <dbReference type="Proteomes" id="UP001629246"/>
    </source>
</evidence>
<dbReference type="CDD" id="cd08498">
    <property type="entry name" value="PBP2_NikA_DppA_OppA_like_2"/>
    <property type="match status" value="1"/>
</dbReference>
<keyword evidence="7" id="KW-1185">Reference proteome</keyword>
<evidence type="ECO:0000256" key="1">
    <source>
        <dbReference type="ARBA" id="ARBA00005695"/>
    </source>
</evidence>
<comment type="similarity">
    <text evidence="1">Belongs to the bacterial solute-binding protein 5 family.</text>
</comment>
<dbReference type="SUPFAM" id="SSF53850">
    <property type="entry name" value="Periplasmic binding protein-like II"/>
    <property type="match status" value="1"/>
</dbReference>
<dbReference type="InterPro" id="IPR030678">
    <property type="entry name" value="Peptide/Ni-bd"/>
</dbReference>
<protein>
    <submittedName>
        <fullName evidence="6">ABC transporter substrate-binding protein</fullName>
    </submittedName>
</protein>
<evidence type="ECO:0000256" key="4">
    <source>
        <dbReference type="SAM" id="SignalP"/>
    </source>
</evidence>
<dbReference type="Proteomes" id="UP001629246">
    <property type="component" value="Unassembled WGS sequence"/>
</dbReference>
<name>A0ABW9A2B6_9BURK</name>
<comment type="caution">
    <text evidence="6">The sequence shown here is derived from an EMBL/GenBank/DDBJ whole genome shotgun (WGS) entry which is preliminary data.</text>
</comment>
<evidence type="ECO:0000259" key="5">
    <source>
        <dbReference type="Pfam" id="PF00496"/>
    </source>
</evidence>
<evidence type="ECO:0000256" key="3">
    <source>
        <dbReference type="ARBA" id="ARBA00022729"/>
    </source>
</evidence>
<dbReference type="RefSeq" id="WP_408154205.1">
    <property type="nucleotide sequence ID" value="NZ_JAQQFM010000001.1"/>
</dbReference>
<reference evidence="6 7" key="1">
    <citation type="journal article" date="2024" name="Chem. Sci.">
        <title>Discovery of megapolipeptins by genome mining of a Burkholderiales bacteria collection.</title>
        <authorList>
            <person name="Paulo B.S."/>
            <person name="Recchia M.J.J."/>
            <person name="Lee S."/>
            <person name="Fergusson C.H."/>
            <person name="Romanowski S.B."/>
            <person name="Hernandez A."/>
            <person name="Krull N."/>
            <person name="Liu D.Y."/>
            <person name="Cavanagh H."/>
            <person name="Bos A."/>
            <person name="Gray C.A."/>
            <person name="Murphy B.T."/>
            <person name="Linington R.G."/>
            <person name="Eustaquio A.S."/>
        </authorList>
    </citation>
    <scope>NUCLEOTIDE SEQUENCE [LARGE SCALE GENOMIC DNA]</scope>
    <source>
        <strain evidence="6 7">RL21-008-BIB-A</strain>
    </source>
</reference>